<keyword evidence="3" id="KW-0808">Transferase</keyword>
<keyword evidence="2" id="KW-0723">Serine/threonine-protein kinase</keyword>
<gene>
    <name evidence="15" type="ORF">HU200_055417</name>
</gene>
<name>A0A835E5L4_9POAL</name>
<evidence type="ECO:0000256" key="1">
    <source>
        <dbReference type="ARBA" id="ARBA00004479"/>
    </source>
</evidence>
<organism evidence="15 16">
    <name type="scientific">Digitaria exilis</name>
    <dbReference type="NCBI Taxonomy" id="1010633"/>
    <lineage>
        <taxon>Eukaryota</taxon>
        <taxon>Viridiplantae</taxon>
        <taxon>Streptophyta</taxon>
        <taxon>Embryophyta</taxon>
        <taxon>Tracheophyta</taxon>
        <taxon>Spermatophyta</taxon>
        <taxon>Magnoliopsida</taxon>
        <taxon>Liliopsida</taxon>
        <taxon>Poales</taxon>
        <taxon>Poaceae</taxon>
        <taxon>PACMAD clade</taxon>
        <taxon>Panicoideae</taxon>
        <taxon>Panicodae</taxon>
        <taxon>Paniceae</taxon>
        <taxon>Anthephorinae</taxon>
        <taxon>Digitaria</taxon>
    </lineage>
</organism>
<keyword evidence="16" id="KW-1185">Reference proteome</keyword>
<dbReference type="InterPro" id="IPR000719">
    <property type="entry name" value="Prot_kinase_dom"/>
</dbReference>
<keyword evidence="6 12" id="KW-0547">Nucleotide-binding</keyword>
<dbReference type="Proteomes" id="UP000636709">
    <property type="component" value="Unassembled WGS sequence"/>
</dbReference>
<evidence type="ECO:0000256" key="4">
    <source>
        <dbReference type="ARBA" id="ARBA00022692"/>
    </source>
</evidence>
<evidence type="ECO:0000256" key="2">
    <source>
        <dbReference type="ARBA" id="ARBA00022527"/>
    </source>
</evidence>
<dbReference type="InterPro" id="IPR017441">
    <property type="entry name" value="Protein_kinase_ATP_BS"/>
</dbReference>
<keyword evidence="9 13" id="KW-1133">Transmembrane helix</keyword>
<dbReference type="InterPro" id="IPR045874">
    <property type="entry name" value="LRK10/LRL21-25-like"/>
</dbReference>
<accession>A0A835E5L4</accession>
<evidence type="ECO:0000256" key="13">
    <source>
        <dbReference type="SAM" id="Phobius"/>
    </source>
</evidence>
<keyword evidence="8 12" id="KW-0067">ATP-binding</keyword>
<dbReference type="InterPro" id="IPR008271">
    <property type="entry name" value="Ser/Thr_kinase_AS"/>
</dbReference>
<proteinExistence type="predicted"/>
<dbReference type="EMBL" id="JACEFO010002379">
    <property type="protein sequence ID" value="KAF8662838.1"/>
    <property type="molecule type" value="Genomic_DNA"/>
</dbReference>
<dbReference type="GO" id="GO:0016020">
    <property type="term" value="C:membrane"/>
    <property type="evidence" value="ECO:0007669"/>
    <property type="project" value="UniProtKB-SubCell"/>
</dbReference>
<dbReference type="PROSITE" id="PS50011">
    <property type="entry name" value="PROTEIN_KINASE_DOM"/>
    <property type="match status" value="1"/>
</dbReference>
<feature type="domain" description="Protein kinase" evidence="14">
    <location>
        <begin position="313"/>
        <end position="587"/>
    </location>
</feature>
<comment type="caution">
    <text evidence="15">The sequence shown here is derived from an EMBL/GenBank/DDBJ whole genome shotgun (WGS) entry which is preliminary data.</text>
</comment>
<evidence type="ECO:0000256" key="3">
    <source>
        <dbReference type="ARBA" id="ARBA00022679"/>
    </source>
</evidence>
<evidence type="ECO:0000256" key="12">
    <source>
        <dbReference type="PROSITE-ProRule" id="PRU10141"/>
    </source>
</evidence>
<dbReference type="Gene3D" id="3.30.200.20">
    <property type="entry name" value="Phosphorylase Kinase, domain 1"/>
    <property type="match status" value="1"/>
</dbReference>
<dbReference type="InterPro" id="IPR011009">
    <property type="entry name" value="Kinase-like_dom_sf"/>
</dbReference>
<evidence type="ECO:0000259" key="14">
    <source>
        <dbReference type="PROSITE" id="PS50011"/>
    </source>
</evidence>
<keyword evidence="4 13" id="KW-0812">Transmembrane</keyword>
<evidence type="ECO:0000313" key="16">
    <source>
        <dbReference type="Proteomes" id="UP000636709"/>
    </source>
</evidence>
<keyword evidence="11" id="KW-0325">Glycoprotein</keyword>
<dbReference type="Pfam" id="PF14380">
    <property type="entry name" value="WAK_assoc"/>
    <property type="match status" value="1"/>
</dbReference>
<dbReference type="FunFam" id="3.30.200.20:FF:000178">
    <property type="entry name" value="serine/threonine-protein kinase PBS1-like"/>
    <property type="match status" value="1"/>
</dbReference>
<dbReference type="Pfam" id="PF00069">
    <property type="entry name" value="Pkinase"/>
    <property type="match status" value="1"/>
</dbReference>
<dbReference type="GO" id="GO:0005524">
    <property type="term" value="F:ATP binding"/>
    <property type="evidence" value="ECO:0007669"/>
    <property type="project" value="UniProtKB-UniRule"/>
</dbReference>
<dbReference type="PANTHER" id="PTHR27009">
    <property type="entry name" value="RUST RESISTANCE KINASE LR10-RELATED"/>
    <property type="match status" value="1"/>
</dbReference>
<evidence type="ECO:0000256" key="11">
    <source>
        <dbReference type="ARBA" id="ARBA00023180"/>
    </source>
</evidence>
<dbReference type="GO" id="GO:0030247">
    <property type="term" value="F:polysaccharide binding"/>
    <property type="evidence" value="ECO:0007669"/>
    <property type="project" value="InterPro"/>
</dbReference>
<keyword evidence="7" id="KW-0418">Kinase</keyword>
<dbReference type="AlphaFoldDB" id="A0A835E5L4"/>
<dbReference type="CDD" id="cd14066">
    <property type="entry name" value="STKc_IRAK"/>
    <property type="match status" value="1"/>
</dbReference>
<evidence type="ECO:0000313" key="15">
    <source>
        <dbReference type="EMBL" id="KAF8662838.1"/>
    </source>
</evidence>
<dbReference type="Pfam" id="PF13947">
    <property type="entry name" value="GUB_WAK_bind"/>
    <property type="match status" value="1"/>
</dbReference>
<protein>
    <recommendedName>
        <fullName evidence="14">Protein kinase domain-containing protein</fullName>
    </recommendedName>
</protein>
<feature type="binding site" evidence="12">
    <location>
        <position position="341"/>
    </location>
    <ligand>
        <name>ATP</name>
        <dbReference type="ChEBI" id="CHEBI:30616"/>
    </ligand>
</feature>
<dbReference type="FunFam" id="1.10.510.10:FF:000590">
    <property type="entry name" value="PR5-like receptor kinase"/>
    <property type="match status" value="1"/>
</dbReference>
<keyword evidence="5" id="KW-0732">Signal</keyword>
<evidence type="ECO:0000256" key="10">
    <source>
        <dbReference type="ARBA" id="ARBA00023136"/>
    </source>
</evidence>
<reference evidence="15" key="1">
    <citation type="submission" date="2020-07" db="EMBL/GenBank/DDBJ databases">
        <title>Genome sequence and genetic diversity analysis of an under-domesticated orphan crop, white fonio (Digitaria exilis).</title>
        <authorList>
            <person name="Bennetzen J.L."/>
            <person name="Chen S."/>
            <person name="Ma X."/>
            <person name="Wang X."/>
            <person name="Yssel A.E.J."/>
            <person name="Chaluvadi S.R."/>
            <person name="Johnson M."/>
            <person name="Gangashetty P."/>
            <person name="Hamidou F."/>
            <person name="Sanogo M.D."/>
            <person name="Zwaenepoel A."/>
            <person name="Wallace J."/>
            <person name="Van De Peer Y."/>
            <person name="Van Deynze A."/>
        </authorList>
    </citation>
    <scope>NUCLEOTIDE SEQUENCE</scope>
    <source>
        <tissue evidence="15">Leaves</tissue>
    </source>
</reference>
<comment type="subcellular location">
    <subcellularLocation>
        <location evidence="1">Membrane</location>
        <topology evidence="1">Single-pass type I membrane protein</topology>
    </subcellularLocation>
</comment>
<evidence type="ECO:0000256" key="7">
    <source>
        <dbReference type="ARBA" id="ARBA00022777"/>
    </source>
</evidence>
<dbReference type="GO" id="GO:0004674">
    <property type="term" value="F:protein serine/threonine kinase activity"/>
    <property type="evidence" value="ECO:0007669"/>
    <property type="project" value="UniProtKB-KW"/>
</dbReference>
<evidence type="ECO:0000256" key="6">
    <source>
        <dbReference type="ARBA" id="ARBA00022741"/>
    </source>
</evidence>
<keyword evidence="10 13" id="KW-0472">Membrane</keyword>
<evidence type="ECO:0000256" key="8">
    <source>
        <dbReference type="ARBA" id="ARBA00022840"/>
    </source>
</evidence>
<dbReference type="PROSITE" id="PS00108">
    <property type="entry name" value="PROTEIN_KINASE_ST"/>
    <property type="match status" value="1"/>
</dbReference>
<dbReference type="OrthoDB" id="4062651at2759"/>
<dbReference type="InterPro" id="IPR025287">
    <property type="entry name" value="WAK_GUB"/>
</dbReference>
<dbReference type="InterPro" id="IPR032872">
    <property type="entry name" value="WAK_assoc_C"/>
</dbReference>
<dbReference type="SUPFAM" id="SSF56112">
    <property type="entry name" value="Protein kinase-like (PK-like)"/>
    <property type="match status" value="1"/>
</dbReference>
<evidence type="ECO:0000256" key="9">
    <source>
        <dbReference type="ARBA" id="ARBA00022989"/>
    </source>
</evidence>
<evidence type="ECO:0000256" key="5">
    <source>
        <dbReference type="ARBA" id="ARBA00022729"/>
    </source>
</evidence>
<feature type="transmembrane region" description="Helical" evidence="13">
    <location>
        <begin position="243"/>
        <end position="263"/>
    </location>
</feature>
<dbReference type="SMART" id="SM00220">
    <property type="entry name" value="S_TKc"/>
    <property type="match status" value="1"/>
</dbReference>
<sequence length="628" mass="69290">MATSETSEPEHPPLCSPKPCGNLNITYPFWLEDPGHPPCGSPPFQLKCNTSGAFLTHSMYQAYRVISIFPQNKSLHVVDENLPLAAGCPAPCFNLSLATIGLGAFAVSKANSELRFLSKCDVETLPEVLPGFRRLNCTGDDSFVGFGRRFGSSSVRYRAIPPGCLVSVVPVLPVLAADRHDYVASMRRGFLLEWTAVSGDCSRCTASGGECMYPDNGVGFSCNCPDGIHYPTSCGSKRTGKKIILIVLIAVAASLLLPSIYVLKWHRKGQRQCFLCCKRTIRNNERNIEALISSHGSLAPKRYRYSEATKITSSTNNKLGEGGYGVVFKGMLHDGHPVAVKFLHDSKAKGEEFVNEVMSIGRTSHVNIVSLYGFCLEGSKRALIYEYMPNGSLDKYIYSQNPKLILGWERLYAIAVGIARGLEYLHHSCNTRIVHFDIKPQNILLDHNFCPKISDFGLAKLCGTKDSKLSVTGARGTIGFIAPEVHSRTFGVVSTKSDVYSYGMLLLEMVGGRKNVKSVVDKSSQNYFPDWIYEHYARDDGLQACEVTKDVEDIAKKMSLIGLWCIQILPMHRPTITKVLEMFERGLDELEMPSKQNFSQVLEDASYNFDVESTSSSSPTKTQASSDN</sequence>
<dbReference type="PROSITE" id="PS00107">
    <property type="entry name" value="PROTEIN_KINASE_ATP"/>
    <property type="match status" value="1"/>
</dbReference>
<dbReference type="Gene3D" id="1.10.510.10">
    <property type="entry name" value="Transferase(Phosphotransferase) domain 1"/>
    <property type="match status" value="1"/>
</dbReference>